<keyword evidence="2" id="KW-1185">Reference proteome</keyword>
<organism evidence="1 2">
    <name type="scientific">Larimichthys crocea</name>
    <name type="common">Large yellow croaker</name>
    <name type="synonym">Pseudosciaena crocea</name>
    <dbReference type="NCBI Taxonomy" id="215358"/>
    <lineage>
        <taxon>Eukaryota</taxon>
        <taxon>Metazoa</taxon>
        <taxon>Chordata</taxon>
        <taxon>Craniata</taxon>
        <taxon>Vertebrata</taxon>
        <taxon>Euteleostomi</taxon>
        <taxon>Actinopterygii</taxon>
        <taxon>Neopterygii</taxon>
        <taxon>Teleostei</taxon>
        <taxon>Neoteleostei</taxon>
        <taxon>Acanthomorphata</taxon>
        <taxon>Eupercaria</taxon>
        <taxon>Sciaenidae</taxon>
        <taxon>Larimichthys</taxon>
    </lineage>
</organism>
<reference evidence="1" key="1">
    <citation type="submission" date="2018-11" db="EMBL/GenBank/DDBJ databases">
        <title>The sequence and de novo assembly of Larimichthys crocea genome using PacBio and Hi-C technologies.</title>
        <authorList>
            <person name="Xu P."/>
            <person name="Chen B."/>
            <person name="Zhou Z."/>
            <person name="Ke Q."/>
            <person name="Wu Y."/>
            <person name="Bai H."/>
            <person name="Pu F."/>
        </authorList>
    </citation>
    <scope>NUCLEOTIDE SEQUENCE</scope>
    <source>
        <tissue evidence="1">Muscle</tissue>
    </source>
</reference>
<comment type="caution">
    <text evidence="1">The sequence shown here is derived from an EMBL/GenBank/DDBJ whole genome shotgun (WGS) entry which is preliminary data.</text>
</comment>
<evidence type="ECO:0000313" key="2">
    <source>
        <dbReference type="Proteomes" id="UP000793456"/>
    </source>
</evidence>
<proteinExistence type="predicted"/>
<accession>A0ACD3RM03</accession>
<dbReference type="Proteomes" id="UP000793456">
    <property type="component" value="Chromosome IV"/>
</dbReference>
<dbReference type="EMBL" id="CM011677">
    <property type="protein sequence ID" value="TMS20397.1"/>
    <property type="molecule type" value="Genomic_DNA"/>
</dbReference>
<sequence>MMETKLWAALCALLLVNLGSADHVGDHTNPSSGTEASSADSVSSLNISQAVTTPSTNGSDTTPSSSVTSSLINSTSTEEQKALPLTPEPKKANGKYAADVLHGSDVAVIVSIPTSFLSPKADNLTDHSTTQPPIPASASHTPTSHIPVTAVAINATHPAHPAPVDATQSTTLSTNTTSHVEPTLPHSTNQTTHPKTHSSTSVPTPEPATTTTTTISQDNSTSSTGSSHETLSSVSPTLTSPQKTSQPDGHAETSSTTRQTSTTTPIPKIHDNPSPLNVGGDTTMVHESPKLDPLLAGLVSAFIITAVIITLLLFLKLRRRDNRPEFRRLQDLPMDDMEEDTPLSMYSY</sequence>
<gene>
    <name evidence="1" type="ORF">E3U43_006890</name>
</gene>
<protein>
    <submittedName>
        <fullName evidence="1">Uncharacterized protein</fullName>
    </submittedName>
</protein>
<evidence type="ECO:0000313" key="1">
    <source>
        <dbReference type="EMBL" id="TMS20397.1"/>
    </source>
</evidence>
<name>A0ACD3RM03_LARCR</name>